<evidence type="ECO:0000313" key="3">
    <source>
        <dbReference type="Proteomes" id="UP000291078"/>
    </source>
</evidence>
<keyword evidence="1" id="KW-1133">Transmembrane helix</keyword>
<proteinExistence type="predicted"/>
<dbReference type="AlphaFoldDB" id="A0A4Q7RVA3"/>
<sequence>MQQDDVQDREQKMQRLRGNRRYTWTHPIFLVAIALIVVGYAATFW</sequence>
<keyword evidence="1" id="KW-0812">Transmembrane</keyword>
<organism evidence="2 3">
    <name type="scientific">Cupriavidus agavae</name>
    <dbReference type="NCBI Taxonomy" id="1001822"/>
    <lineage>
        <taxon>Bacteria</taxon>
        <taxon>Pseudomonadati</taxon>
        <taxon>Pseudomonadota</taxon>
        <taxon>Betaproteobacteria</taxon>
        <taxon>Burkholderiales</taxon>
        <taxon>Burkholderiaceae</taxon>
        <taxon>Cupriavidus</taxon>
    </lineage>
</organism>
<dbReference type="RefSeq" id="WP_157994702.1">
    <property type="nucleotide sequence ID" value="NZ_SGXM01000004.1"/>
</dbReference>
<evidence type="ECO:0000313" key="2">
    <source>
        <dbReference type="EMBL" id="RZT36907.1"/>
    </source>
</evidence>
<accession>A0A4Q7RVA3</accession>
<keyword evidence="1" id="KW-0472">Membrane</keyword>
<gene>
    <name evidence="2" type="ORF">EV147_3571</name>
</gene>
<keyword evidence="3" id="KW-1185">Reference proteome</keyword>
<evidence type="ECO:0000256" key="1">
    <source>
        <dbReference type="SAM" id="Phobius"/>
    </source>
</evidence>
<name>A0A4Q7RVA3_9BURK</name>
<dbReference type="Proteomes" id="UP000291078">
    <property type="component" value="Unassembled WGS sequence"/>
</dbReference>
<protein>
    <submittedName>
        <fullName evidence="2">Uncharacterized protein</fullName>
    </submittedName>
</protein>
<dbReference type="EMBL" id="SGXM01000004">
    <property type="protein sequence ID" value="RZT36907.1"/>
    <property type="molecule type" value="Genomic_DNA"/>
</dbReference>
<reference evidence="2 3" key="1">
    <citation type="journal article" date="2015" name="Stand. Genomic Sci.">
        <title>Genomic Encyclopedia of Bacterial and Archaeal Type Strains, Phase III: the genomes of soil and plant-associated and newly described type strains.</title>
        <authorList>
            <person name="Whitman W.B."/>
            <person name="Woyke T."/>
            <person name="Klenk H.P."/>
            <person name="Zhou Y."/>
            <person name="Lilburn T.G."/>
            <person name="Beck B.J."/>
            <person name="De Vos P."/>
            <person name="Vandamme P."/>
            <person name="Eisen J.A."/>
            <person name="Garrity G."/>
            <person name="Hugenholtz P."/>
            <person name="Kyrpides N.C."/>
        </authorList>
    </citation>
    <scope>NUCLEOTIDE SEQUENCE [LARGE SCALE GENOMIC DNA]</scope>
    <source>
        <strain evidence="2 3">ASC-9842</strain>
    </source>
</reference>
<feature type="transmembrane region" description="Helical" evidence="1">
    <location>
        <begin position="21"/>
        <end position="42"/>
    </location>
</feature>
<dbReference type="OrthoDB" id="9886221at2"/>
<comment type="caution">
    <text evidence="2">The sequence shown here is derived from an EMBL/GenBank/DDBJ whole genome shotgun (WGS) entry which is preliminary data.</text>
</comment>